<evidence type="ECO:0000313" key="1">
    <source>
        <dbReference type="EMBL" id="KAG5393281.1"/>
    </source>
</evidence>
<dbReference type="PANTHER" id="PTHR31099">
    <property type="entry name" value="OS06G0165300 PROTEIN"/>
    <property type="match status" value="1"/>
</dbReference>
<comment type="caution">
    <text evidence="1">The sequence shown here is derived from an EMBL/GenBank/DDBJ whole genome shotgun (WGS) entry which is preliminary data.</text>
</comment>
<dbReference type="Proteomes" id="UP000823674">
    <property type="component" value="Chromosome A06"/>
</dbReference>
<evidence type="ECO:0008006" key="3">
    <source>
        <dbReference type="Google" id="ProtNLM"/>
    </source>
</evidence>
<sequence length="468" mass="52152">MNQALMVLTTKSCVTFQTCLKNLIPCIPSPKTSGYVRITLLRQCDPVFHLLSDLMKHCPNVLLSYLCFSEEHPQPVCEVSCIKRLFDWDSEDSFSETIHLLVVSFPLRKYGIHSTVQLRISLEFECAPDGGPGELAIFEAYLVAGFRGIVLSLVSEVSSFLGFCPSQLTPSSWKTLMSIQVLGELCGLNTRVHKILDSYYFAPLTIMPGFYHLQPRDGAPLVEEPSRVVGLLTTDFAFRCVSSGILSWGSRGEKDVGDSSTFPWSALPDEQGGPASQSSLGNIVRLLVYVLYDEYQQARARRRRPFYAPPPRLTRVTLPAARTRPLPTAIGDSPLIGVRQRLLTELFLLRNRVRVMAAQRDLLIWQEGHNAGILKKNIPGIYLVLKDRIITLEGALKTRRLHGDPKVLNNLGIFSFNFMGPYSAILGEATTGTCWGIAFYRSKPLSDLEGAGVGENPSARLFYFSRLE</sequence>
<name>A0ABQ7M5N1_BRACM</name>
<feature type="non-terminal residue" evidence="1">
    <location>
        <position position="468"/>
    </location>
</feature>
<evidence type="ECO:0000313" key="2">
    <source>
        <dbReference type="Proteomes" id="UP000823674"/>
    </source>
</evidence>
<gene>
    <name evidence="1" type="primary">A06g504430.1_BraROA</name>
    <name evidence="1" type="ORF">IGI04_023244</name>
</gene>
<reference evidence="1 2" key="1">
    <citation type="submission" date="2021-03" db="EMBL/GenBank/DDBJ databases">
        <authorList>
            <person name="King G.J."/>
            <person name="Bancroft I."/>
            <person name="Baten A."/>
            <person name="Bloomfield J."/>
            <person name="Borpatragohain P."/>
            <person name="He Z."/>
            <person name="Irish N."/>
            <person name="Irwin J."/>
            <person name="Liu K."/>
            <person name="Mauleon R.P."/>
            <person name="Moore J."/>
            <person name="Morris R."/>
            <person name="Ostergaard L."/>
            <person name="Wang B."/>
            <person name="Wells R."/>
        </authorList>
    </citation>
    <scope>NUCLEOTIDE SEQUENCE [LARGE SCALE GENOMIC DNA]</scope>
    <source>
        <strain evidence="1">R-o-18</strain>
        <tissue evidence="1">Leaf</tissue>
    </source>
</reference>
<protein>
    <recommendedName>
        <fullName evidence="3">FBD domain-containing protein</fullName>
    </recommendedName>
</protein>
<proteinExistence type="predicted"/>
<dbReference type="EMBL" id="JADBGQ010000006">
    <property type="protein sequence ID" value="KAG5393281.1"/>
    <property type="molecule type" value="Genomic_DNA"/>
</dbReference>
<keyword evidence="2" id="KW-1185">Reference proteome</keyword>
<accession>A0ABQ7M5N1</accession>
<organism evidence="1 2">
    <name type="scientific">Brassica rapa subsp. trilocularis</name>
    <dbReference type="NCBI Taxonomy" id="1813537"/>
    <lineage>
        <taxon>Eukaryota</taxon>
        <taxon>Viridiplantae</taxon>
        <taxon>Streptophyta</taxon>
        <taxon>Embryophyta</taxon>
        <taxon>Tracheophyta</taxon>
        <taxon>Spermatophyta</taxon>
        <taxon>Magnoliopsida</taxon>
        <taxon>eudicotyledons</taxon>
        <taxon>Gunneridae</taxon>
        <taxon>Pentapetalae</taxon>
        <taxon>rosids</taxon>
        <taxon>malvids</taxon>
        <taxon>Brassicales</taxon>
        <taxon>Brassicaceae</taxon>
        <taxon>Brassiceae</taxon>
        <taxon>Brassica</taxon>
    </lineage>
</organism>
<dbReference type="PANTHER" id="PTHR31099:SF24">
    <property type="entry name" value="AMINOTRANSFERASE-LIKE PLANT MOBILE DOMAIN-CONTAINING PROTEIN"/>
    <property type="match status" value="1"/>
</dbReference>